<accession>A0A1I7WFY0</accession>
<name>A0A1I7WFY0_HETBA</name>
<reference evidence="2" key="1">
    <citation type="submission" date="2016-11" db="UniProtKB">
        <authorList>
            <consortium name="WormBaseParasite"/>
        </authorList>
    </citation>
    <scope>IDENTIFICATION</scope>
</reference>
<organism evidence="1 2">
    <name type="scientific">Heterorhabditis bacteriophora</name>
    <name type="common">Entomopathogenic nematode worm</name>
    <dbReference type="NCBI Taxonomy" id="37862"/>
    <lineage>
        <taxon>Eukaryota</taxon>
        <taxon>Metazoa</taxon>
        <taxon>Ecdysozoa</taxon>
        <taxon>Nematoda</taxon>
        <taxon>Chromadorea</taxon>
        <taxon>Rhabditida</taxon>
        <taxon>Rhabditina</taxon>
        <taxon>Rhabditomorpha</taxon>
        <taxon>Strongyloidea</taxon>
        <taxon>Heterorhabditidae</taxon>
        <taxon>Heterorhabditis</taxon>
    </lineage>
</organism>
<evidence type="ECO:0000313" key="1">
    <source>
        <dbReference type="Proteomes" id="UP000095283"/>
    </source>
</evidence>
<keyword evidence="1" id="KW-1185">Reference proteome</keyword>
<dbReference type="Proteomes" id="UP000095283">
    <property type="component" value="Unplaced"/>
</dbReference>
<dbReference type="AlphaFoldDB" id="A0A1I7WFY0"/>
<proteinExistence type="predicted"/>
<protein>
    <submittedName>
        <fullName evidence="2">Uncharacterized protein</fullName>
    </submittedName>
</protein>
<sequence>MKYAFSTCLSRHLISSNITLTFIDVVCVCGSLRNLINFFGVEIWRRISALNIIKIILNYLPFLFDFQITPLYFTNLPFIAKFQKI</sequence>
<dbReference type="WBParaSite" id="Hba_03895">
    <property type="protein sequence ID" value="Hba_03895"/>
    <property type="gene ID" value="Hba_03895"/>
</dbReference>
<evidence type="ECO:0000313" key="2">
    <source>
        <dbReference type="WBParaSite" id="Hba_03895"/>
    </source>
</evidence>